<dbReference type="EMBL" id="BSXT01000948">
    <property type="protein sequence ID" value="GMF36495.1"/>
    <property type="molecule type" value="Genomic_DNA"/>
</dbReference>
<feature type="region of interest" description="Disordered" evidence="4">
    <location>
        <begin position="1"/>
        <end position="22"/>
    </location>
</feature>
<evidence type="ECO:0000256" key="4">
    <source>
        <dbReference type="SAM" id="MobiDB-lite"/>
    </source>
</evidence>
<evidence type="ECO:0000256" key="2">
    <source>
        <dbReference type="ARBA" id="ARBA00022900"/>
    </source>
</evidence>
<dbReference type="AlphaFoldDB" id="A0A9W7CS55"/>
<dbReference type="Gene3D" id="3.30.60.30">
    <property type="match status" value="3"/>
</dbReference>
<dbReference type="OrthoDB" id="60813at2759"/>
<sequence length="312" mass="32516">MMTIPIRQSVSDTCTADSSNKAKTNPIAGMQWLTRRLTSSLIMLKLFPASVGRDATPLTNPLQTPRIRMAAASMESTGAPTLRCDFGCVAIFDPVCASNGVTFSNACEFNRTRCTSGNGTLEIVAQGACSSADDNGGSGSEANCREEFACLEVYTPVCGSDGETYSNECFLVRARCSNSALIVAYTGECISNSSATGDNVGDSGDGCDQIVCTKEFVPHCGSDGVAYGNECLFRIAQCANRSLSLAFQGECTATTGSSESILRSGPAVGAGSSINSGSASLSGTNAASFNQKSAILVIVVTTLTVTLWWHRI</sequence>
<dbReference type="PANTHER" id="PTHR10913:SF45">
    <property type="entry name" value="FOLLISTATIN, ISOFORM A-RELATED"/>
    <property type="match status" value="1"/>
</dbReference>
<dbReference type="CDD" id="cd00104">
    <property type="entry name" value="KAZAL_FS"/>
    <property type="match status" value="3"/>
</dbReference>
<dbReference type="InterPro" id="IPR050653">
    <property type="entry name" value="Prot_Inhib_GrowthFact_Antg"/>
</dbReference>
<keyword evidence="3" id="KW-1015">Disulfide bond</keyword>
<keyword evidence="1" id="KW-0646">Protease inhibitor</keyword>
<dbReference type="Proteomes" id="UP001165121">
    <property type="component" value="Unassembled WGS sequence"/>
</dbReference>
<dbReference type="SMART" id="SM00280">
    <property type="entry name" value="KAZAL"/>
    <property type="match status" value="3"/>
</dbReference>
<feature type="domain" description="Kazal-like" evidence="5">
    <location>
        <begin position="78"/>
        <end position="131"/>
    </location>
</feature>
<keyword evidence="7" id="KW-1185">Reference proteome</keyword>
<comment type="caution">
    <text evidence="6">The sequence shown here is derived from an EMBL/GenBank/DDBJ whole genome shotgun (WGS) entry which is preliminary data.</text>
</comment>
<dbReference type="InterPro" id="IPR002350">
    <property type="entry name" value="Kazal_dom"/>
</dbReference>
<evidence type="ECO:0000256" key="1">
    <source>
        <dbReference type="ARBA" id="ARBA00022690"/>
    </source>
</evidence>
<accession>A0A9W7CS55</accession>
<gene>
    <name evidence="6" type="ORF">Pfra01_000996200</name>
</gene>
<proteinExistence type="predicted"/>
<protein>
    <submittedName>
        <fullName evidence="6">Unnamed protein product</fullName>
    </submittedName>
</protein>
<evidence type="ECO:0000256" key="3">
    <source>
        <dbReference type="ARBA" id="ARBA00023157"/>
    </source>
</evidence>
<dbReference type="Pfam" id="PF07648">
    <property type="entry name" value="Kazal_2"/>
    <property type="match status" value="2"/>
</dbReference>
<feature type="domain" description="Kazal-like" evidence="5">
    <location>
        <begin position="201"/>
        <end position="253"/>
    </location>
</feature>
<dbReference type="PANTHER" id="PTHR10913">
    <property type="entry name" value="FOLLISTATIN-RELATED"/>
    <property type="match status" value="1"/>
</dbReference>
<dbReference type="Pfam" id="PF00050">
    <property type="entry name" value="Kazal_1"/>
    <property type="match status" value="1"/>
</dbReference>
<dbReference type="PROSITE" id="PS51465">
    <property type="entry name" value="KAZAL_2"/>
    <property type="match status" value="3"/>
</dbReference>
<evidence type="ECO:0000259" key="5">
    <source>
        <dbReference type="PROSITE" id="PS51465"/>
    </source>
</evidence>
<keyword evidence="2" id="KW-0722">Serine protease inhibitor</keyword>
<dbReference type="SUPFAM" id="SSF100895">
    <property type="entry name" value="Kazal-type serine protease inhibitors"/>
    <property type="match status" value="3"/>
</dbReference>
<dbReference type="InterPro" id="IPR036058">
    <property type="entry name" value="Kazal_dom_sf"/>
</dbReference>
<evidence type="ECO:0000313" key="7">
    <source>
        <dbReference type="Proteomes" id="UP001165121"/>
    </source>
</evidence>
<organism evidence="6 7">
    <name type="scientific">Phytophthora fragariaefolia</name>
    <dbReference type="NCBI Taxonomy" id="1490495"/>
    <lineage>
        <taxon>Eukaryota</taxon>
        <taxon>Sar</taxon>
        <taxon>Stramenopiles</taxon>
        <taxon>Oomycota</taxon>
        <taxon>Peronosporomycetes</taxon>
        <taxon>Peronosporales</taxon>
        <taxon>Peronosporaceae</taxon>
        <taxon>Phytophthora</taxon>
    </lineage>
</organism>
<reference evidence="6" key="1">
    <citation type="submission" date="2023-04" db="EMBL/GenBank/DDBJ databases">
        <title>Phytophthora fragariaefolia NBRC 109709.</title>
        <authorList>
            <person name="Ichikawa N."/>
            <person name="Sato H."/>
            <person name="Tonouchi N."/>
        </authorList>
    </citation>
    <scope>NUCLEOTIDE SEQUENCE</scope>
    <source>
        <strain evidence="6">NBRC 109709</strain>
    </source>
</reference>
<feature type="domain" description="Kazal-like" evidence="5">
    <location>
        <begin position="138"/>
        <end position="191"/>
    </location>
</feature>
<evidence type="ECO:0000313" key="6">
    <source>
        <dbReference type="EMBL" id="GMF36495.1"/>
    </source>
</evidence>
<dbReference type="GO" id="GO:0005576">
    <property type="term" value="C:extracellular region"/>
    <property type="evidence" value="ECO:0007669"/>
    <property type="project" value="TreeGrafter"/>
</dbReference>
<name>A0A9W7CS55_9STRA</name>